<dbReference type="OrthoDB" id="1123055at2"/>
<feature type="compositionally biased region" description="Basic and acidic residues" evidence="1">
    <location>
        <begin position="66"/>
        <end position="82"/>
    </location>
</feature>
<dbReference type="Proteomes" id="UP000184225">
    <property type="component" value="Unassembled WGS sequence"/>
</dbReference>
<protein>
    <recommendedName>
        <fullName evidence="5">DUF4834 domain-containing protein</fullName>
    </recommendedName>
</protein>
<dbReference type="AlphaFoldDB" id="A0A1M6BVJ0"/>
<dbReference type="RefSeq" id="WP_073148448.1">
    <property type="nucleotide sequence ID" value="NZ_FQYY01000002.1"/>
</dbReference>
<accession>A0A1M6BVJ0</accession>
<name>A0A1M6BVJ0_9FLAO</name>
<dbReference type="EMBL" id="FQYY01000002">
    <property type="protein sequence ID" value="SHI52508.1"/>
    <property type="molecule type" value="Genomic_DNA"/>
</dbReference>
<feature type="region of interest" description="Disordered" evidence="1">
    <location>
        <begin position="50"/>
        <end position="92"/>
    </location>
</feature>
<proteinExistence type="predicted"/>
<dbReference type="STRING" id="579105.SAMN04488096_102232"/>
<keyword evidence="2" id="KW-0472">Membrane</keyword>
<feature type="transmembrane region" description="Helical" evidence="2">
    <location>
        <begin position="12"/>
        <end position="35"/>
    </location>
</feature>
<evidence type="ECO:0000313" key="4">
    <source>
        <dbReference type="Proteomes" id="UP000184225"/>
    </source>
</evidence>
<keyword evidence="4" id="KW-1185">Reference proteome</keyword>
<reference evidence="3 4" key="1">
    <citation type="submission" date="2016-11" db="EMBL/GenBank/DDBJ databases">
        <authorList>
            <person name="Jaros S."/>
            <person name="Januszkiewicz K."/>
            <person name="Wedrychowicz H."/>
        </authorList>
    </citation>
    <scope>NUCLEOTIDE SEQUENCE [LARGE SCALE GENOMIC DNA]</scope>
    <source>
        <strain evidence="3 4">DSM 21425</strain>
    </source>
</reference>
<gene>
    <name evidence="3" type="ORF">SAMN04488096_102232</name>
</gene>
<organism evidence="3 4">
    <name type="scientific">Mesonia phycicola</name>
    <dbReference type="NCBI Taxonomy" id="579105"/>
    <lineage>
        <taxon>Bacteria</taxon>
        <taxon>Pseudomonadati</taxon>
        <taxon>Bacteroidota</taxon>
        <taxon>Flavobacteriia</taxon>
        <taxon>Flavobacteriales</taxon>
        <taxon>Flavobacteriaceae</taxon>
        <taxon>Mesonia</taxon>
    </lineage>
</organism>
<keyword evidence="2" id="KW-0812">Transmembrane</keyword>
<keyword evidence="2" id="KW-1133">Transmembrane helix</keyword>
<sequence length="92" mass="10862">MQEASLVGLVRTILIILFIYFGLKLIFKWFGPLILKYFMRKMGEKAFKGFNPQDFSNPNSSHNNKKNIDKDPETKRKEKKPVGEYIDYEEID</sequence>
<evidence type="ECO:0000256" key="2">
    <source>
        <dbReference type="SAM" id="Phobius"/>
    </source>
</evidence>
<evidence type="ECO:0008006" key="5">
    <source>
        <dbReference type="Google" id="ProtNLM"/>
    </source>
</evidence>
<evidence type="ECO:0000256" key="1">
    <source>
        <dbReference type="SAM" id="MobiDB-lite"/>
    </source>
</evidence>
<evidence type="ECO:0000313" key="3">
    <source>
        <dbReference type="EMBL" id="SHI52508.1"/>
    </source>
</evidence>